<organism evidence="2 3">
    <name type="scientific">Coniella lustricola</name>
    <dbReference type="NCBI Taxonomy" id="2025994"/>
    <lineage>
        <taxon>Eukaryota</taxon>
        <taxon>Fungi</taxon>
        <taxon>Dikarya</taxon>
        <taxon>Ascomycota</taxon>
        <taxon>Pezizomycotina</taxon>
        <taxon>Sordariomycetes</taxon>
        <taxon>Sordariomycetidae</taxon>
        <taxon>Diaporthales</taxon>
        <taxon>Schizoparmaceae</taxon>
        <taxon>Coniella</taxon>
    </lineage>
</organism>
<proteinExistence type="predicted"/>
<evidence type="ECO:0000256" key="1">
    <source>
        <dbReference type="SAM" id="SignalP"/>
    </source>
</evidence>
<sequence length="90" mass="10516">MFFHVSYCFIFLITRHQWSLMICQRVNVVKFDDSSRVCPCAVSVSKYPKCLEILHPTSYPVDHPSLHLSINGTLYFKGRKRKCMDTLMSI</sequence>
<gene>
    <name evidence="2" type="ORF">BD289DRAFT_250919</name>
</gene>
<dbReference type="Proteomes" id="UP000241462">
    <property type="component" value="Unassembled WGS sequence"/>
</dbReference>
<evidence type="ECO:0000313" key="3">
    <source>
        <dbReference type="Proteomes" id="UP000241462"/>
    </source>
</evidence>
<protein>
    <recommendedName>
        <fullName evidence="4">Secreted protein</fullName>
    </recommendedName>
</protein>
<feature type="chain" id="PRO_5015597846" description="Secreted protein" evidence="1">
    <location>
        <begin position="24"/>
        <end position="90"/>
    </location>
</feature>
<keyword evidence="1" id="KW-0732">Signal</keyword>
<feature type="signal peptide" evidence="1">
    <location>
        <begin position="1"/>
        <end position="23"/>
    </location>
</feature>
<accession>A0A2T3A8G7</accession>
<evidence type="ECO:0000313" key="2">
    <source>
        <dbReference type="EMBL" id="PSR85727.1"/>
    </source>
</evidence>
<name>A0A2T3A8G7_9PEZI</name>
<reference evidence="2 3" key="1">
    <citation type="journal article" date="2018" name="Mycol. Prog.">
        <title>Coniella lustricola, a new species from submerged detritus.</title>
        <authorList>
            <person name="Raudabaugh D.B."/>
            <person name="Iturriaga T."/>
            <person name="Carver A."/>
            <person name="Mondo S."/>
            <person name="Pangilinan J."/>
            <person name="Lipzen A."/>
            <person name="He G."/>
            <person name="Amirebrahimi M."/>
            <person name="Grigoriev I.V."/>
            <person name="Miller A.N."/>
        </authorList>
    </citation>
    <scope>NUCLEOTIDE SEQUENCE [LARGE SCALE GENOMIC DNA]</scope>
    <source>
        <strain evidence="2 3">B22-T-1</strain>
    </source>
</reference>
<dbReference type="AlphaFoldDB" id="A0A2T3A8G7"/>
<keyword evidence="3" id="KW-1185">Reference proteome</keyword>
<dbReference type="EMBL" id="KZ678438">
    <property type="protein sequence ID" value="PSR85727.1"/>
    <property type="molecule type" value="Genomic_DNA"/>
</dbReference>
<evidence type="ECO:0008006" key="4">
    <source>
        <dbReference type="Google" id="ProtNLM"/>
    </source>
</evidence>
<dbReference type="InParanoid" id="A0A2T3A8G7"/>